<dbReference type="InterPro" id="IPR056884">
    <property type="entry name" value="NPHP3-like_N"/>
</dbReference>
<reference evidence="3" key="1">
    <citation type="submission" date="2022-07" db="EMBL/GenBank/DDBJ databases">
        <title>Genome Sequence of Leucocoprinus birnbaumii.</title>
        <authorList>
            <person name="Buettner E."/>
        </authorList>
    </citation>
    <scope>NUCLEOTIDE SEQUENCE</scope>
    <source>
        <strain evidence="3">VT141</strain>
    </source>
</reference>
<dbReference type="Proteomes" id="UP001213000">
    <property type="component" value="Unassembled WGS sequence"/>
</dbReference>
<dbReference type="Gene3D" id="3.40.50.300">
    <property type="entry name" value="P-loop containing nucleotide triphosphate hydrolases"/>
    <property type="match status" value="1"/>
</dbReference>
<evidence type="ECO:0000259" key="2">
    <source>
        <dbReference type="Pfam" id="PF24883"/>
    </source>
</evidence>
<gene>
    <name evidence="3" type="ORF">NP233_g12995</name>
</gene>
<evidence type="ECO:0000313" key="3">
    <source>
        <dbReference type="EMBL" id="KAJ3551898.1"/>
    </source>
</evidence>
<name>A0AAD5VFG1_9AGAR</name>
<evidence type="ECO:0000313" key="4">
    <source>
        <dbReference type="Proteomes" id="UP001213000"/>
    </source>
</evidence>
<protein>
    <recommendedName>
        <fullName evidence="2">Nephrocystin 3-like N-terminal domain-containing protein</fullName>
    </recommendedName>
</protein>
<keyword evidence="4" id="KW-1185">Reference proteome</keyword>
<dbReference type="Pfam" id="PF24883">
    <property type="entry name" value="NPHP3_N"/>
    <property type="match status" value="1"/>
</dbReference>
<keyword evidence="1" id="KW-0677">Repeat</keyword>
<dbReference type="SUPFAM" id="SSF52540">
    <property type="entry name" value="P-loop containing nucleoside triphosphate hydrolases"/>
    <property type="match status" value="1"/>
</dbReference>
<dbReference type="EMBL" id="JANIEX010002134">
    <property type="protein sequence ID" value="KAJ3551898.1"/>
    <property type="molecule type" value="Genomic_DNA"/>
</dbReference>
<dbReference type="AlphaFoldDB" id="A0AAD5VFG1"/>
<proteinExistence type="predicted"/>
<dbReference type="InterPro" id="IPR027417">
    <property type="entry name" value="P-loop_NTPase"/>
</dbReference>
<organism evidence="3 4">
    <name type="scientific">Leucocoprinus birnbaumii</name>
    <dbReference type="NCBI Taxonomy" id="56174"/>
    <lineage>
        <taxon>Eukaryota</taxon>
        <taxon>Fungi</taxon>
        <taxon>Dikarya</taxon>
        <taxon>Basidiomycota</taxon>
        <taxon>Agaricomycotina</taxon>
        <taxon>Agaricomycetes</taxon>
        <taxon>Agaricomycetidae</taxon>
        <taxon>Agaricales</taxon>
        <taxon>Agaricineae</taxon>
        <taxon>Agaricaceae</taxon>
        <taxon>Leucocoprinus</taxon>
    </lineage>
</organism>
<accession>A0AAD5VFG1</accession>
<dbReference type="PANTHER" id="PTHR10039:SF17">
    <property type="entry name" value="FUNGAL STAND N-TERMINAL GOODBYE DOMAIN-CONTAINING PROTEIN-RELATED"/>
    <property type="match status" value="1"/>
</dbReference>
<feature type="domain" description="Nephrocystin 3-like N-terminal" evidence="2">
    <location>
        <begin position="77"/>
        <end position="207"/>
    </location>
</feature>
<dbReference type="PANTHER" id="PTHR10039">
    <property type="entry name" value="AMELOGENIN"/>
    <property type="match status" value="1"/>
</dbReference>
<evidence type="ECO:0000256" key="1">
    <source>
        <dbReference type="ARBA" id="ARBA00022737"/>
    </source>
</evidence>
<sequence length="656" mass="75400">MDLVNAHTSQHLPAMAFQHAHDFIIQNPIIVNSSEEQDTFMEKFAEATMQGAELDSSERDPPPRCHPGTRIELIERLRLWISDPQHRTKNVLWVVGPAGVGKSAIIQTVAELELESNTSRVLAALFFSALNRRNNPSKVVATLSYQIALKHPSYRQYLRSKLKTDPKLWHKSIITQFAEFIVHPFVKRRLYQDSGRILIFIDGLDDQRFPDAPLLWIIASRPEAHITEHLARKRLKDSFEKVDVVVNSIEACRDTEHYLRAEFEKMRKSNVVMLFYPRWPPEDSFLKIAAAASGLFAYATTAVRFIGDSRAGDPISNFQLIVALVDQVCPPNGARPSSDQPMRQLDKLYLHILSRVSDTDLPCTREVLAAMILDIPMLAHVRHITSALCEWLCLAPNRLYSALRQLHAVLDIPPPSYACSSIKVYHKSFSDFLLDSRRSGLFLGTVEDEKHRNFLRALRVLKEVPYCHLPHSNSQYKRCQLGNIRLSWVYDGLEDEFSARNSLHLTASAFFRSFLDSKTSPEPDVISVLEVTPVIVWWESIRWLYDNEAAMQHLRRDRVLLDLPARLLEIENIDPCEDSRIWVMETHRPVYSVMLYGSLHWNLVDQVKNYSDRLLTCFIGNHLRGWVEIPVGSAKNFITYDFAHLRDQLKVYRAMA</sequence>
<comment type="caution">
    <text evidence="3">The sequence shown here is derived from an EMBL/GenBank/DDBJ whole genome shotgun (WGS) entry which is preliminary data.</text>
</comment>